<reference evidence="1" key="1">
    <citation type="submission" date="2014-11" db="EMBL/GenBank/DDBJ databases">
        <authorList>
            <person name="Amaro Gonzalez C."/>
        </authorList>
    </citation>
    <scope>NUCLEOTIDE SEQUENCE</scope>
</reference>
<protein>
    <submittedName>
        <fullName evidence="1">Uncharacterized protein</fullName>
    </submittedName>
</protein>
<sequence length="40" mass="4687">MANKYELVPLNNNVNQRINYNPTEYMQIIHVLQTLVSPIT</sequence>
<organism evidence="1">
    <name type="scientific">Anguilla anguilla</name>
    <name type="common">European freshwater eel</name>
    <name type="synonym">Muraena anguilla</name>
    <dbReference type="NCBI Taxonomy" id="7936"/>
    <lineage>
        <taxon>Eukaryota</taxon>
        <taxon>Metazoa</taxon>
        <taxon>Chordata</taxon>
        <taxon>Craniata</taxon>
        <taxon>Vertebrata</taxon>
        <taxon>Euteleostomi</taxon>
        <taxon>Actinopterygii</taxon>
        <taxon>Neopterygii</taxon>
        <taxon>Teleostei</taxon>
        <taxon>Anguilliformes</taxon>
        <taxon>Anguillidae</taxon>
        <taxon>Anguilla</taxon>
    </lineage>
</organism>
<reference evidence="1" key="2">
    <citation type="journal article" date="2015" name="Fish Shellfish Immunol.">
        <title>Early steps in the European eel (Anguilla anguilla)-Vibrio vulnificus interaction in the gills: Role of the RtxA13 toxin.</title>
        <authorList>
            <person name="Callol A."/>
            <person name="Pajuelo D."/>
            <person name="Ebbesson L."/>
            <person name="Teles M."/>
            <person name="MacKenzie S."/>
            <person name="Amaro C."/>
        </authorList>
    </citation>
    <scope>NUCLEOTIDE SEQUENCE</scope>
</reference>
<proteinExistence type="predicted"/>
<accession>A0A0E9PAF0</accession>
<name>A0A0E9PAF0_ANGAN</name>
<dbReference type="AlphaFoldDB" id="A0A0E9PAF0"/>
<dbReference type="EMBL" id="GBXM01107532">
    <property type="protein sequence ID" value="JAH01045.1"/>
    <property type="molecule type" value="Transcribed_RNA"/>
</dbReference>
<evidence type="ECO:0000313" key="1">
    <source>
        <dbReference type="EMBL" id="JAH01045.1"/>
    </source>
</evidence>